<evidence type="ECO:0000313" key="1">
    <source>
        <dbReference type="EMBL" id="QGZ16386.1"/>
    </source>
</evidence>
<reference evidence="1 2" key="1">
    <citation type="submission" date="2019-11" db="EMBL/GenBank/DDBJ databases">
        <title>Characterization of a new Erwinia amylovora bacteriophage.</title>
        <authorList>
            <person name="Valentovich L.N."/>
            <person name="Akhremchuk A.E."/>
            <person name="Besarab N.V."/>
            <person name="Lagonenko A.L."/>
        </authorList>
    </citation>
    <scope>NUCLEOTIDE SEQUENCE [LARGE SCALE GENOMIC DNA]</scope>
</reference>
<dbReference type="Proteomes" id="UP000433183">
    <property type="component" value="Segment"/>
</dbReference>
<proteinExistence type="predicted"/>
<evidence type="ECO:0000313" key="2">
    <source>
        <dbReference type="Proteomes" id="UP000433183"/>
    </source>
</evidence>
<sequence>MSTIFQVVDKEGMMASGEAEGTKEGKEAAIALNGTPSFKIIDVGVNPEDGETIFVTDVPMSGNLLVVLRFADLKFIAPKTSNSL</sequence>
<gene>
    <name evidence="1" type="ORF">Hena1_02360</name>
</gene>
<accession>A0A6B9JBF8</accession>
<dbReference type="EMBL" id="MN732867">
    <property type="protein sequence ID" value="QGZ16386.1"/>
    <property type="molecule type" value="Genomic_DNA"/>
</dbReference>
<keyword evidence="2" id="KW-1185">Reference proteome</keyword>
<protein>
    <submittedName>
        <fullName evidence="1">Uncharacterized protein</fullName>
    </submittedName>
</protein>
<name>A0A6B9JBF8_9CAUD</name>
<organism evidence="1 2">
    <name type="scientific">Erwinia phage Hena1</name>
    <dbReference type="NCBI Taxonomy" id="2678601"/>
    <lineage>
        <taxon>Viruses</taxon>
        <taxon>Duplodnaviria</taxon>
        <taxon>Heunggongvirae</taxon>
        <taxon>Uroviricota</taxon>
        <taxon>Caudoviricetes</taxon>
        <taxon>Vequintavirinae</taxon>
        <taxon>Henunavirus</taxon>
        <taxon>Henunavirus hena1</taxon>
    </lineage>
</organism>